<dbReference type="EMBL" id="NXNG01000001">
    <property type="protein sequence ID" value="PWT28983.1"/>
    <property type="molecule type" value="Genomic_DNA"/>
</dbReference>
<evidence type="ECO:0000313" key="3">
    <source>
        <dbReference type="Proteomes" id="UP000245488"/>
    </source>
</evidence>
<dbReference type="PROSITE" id="PS51831">
    <property type="entry name" value="HD"/>
    <property type="match status" value="1"/>
</dbReference>
<gene>
    <name evidence="2" type="ORF">CPT75_18595</name>
</gene>
<dbReference type="Gene3D" id="1.10.3210.10">
    <property type="entry name" value="Hypothetical protein af1432"/>
    <property type="match status" value="1"/>
</dbReference>
<comment type="caution">
    <text evidence="2">The sequence shown here is derived from an EMBL/GenBank/DDBJ whole genome shotgun (WGS) entry which is preliminary data.</text>
</comment>
<dbReference type="NCBIfam" id="TIGR00277">
    <property type="entry name" value="HDIG"/>
    <property type="match status" value="1"/>
</dbReference>
<evidence type="ECO:0000313" key="2">
    <source>
        <dbReference type="EMBL" id="PWT28983.1"/>
    </source>
</evidence>
<dbReference type="AlphaFoldDB" id="A0A317G867"/>
<protein>
    <recommendedName>
        <fullName evidence="1">HD domain-containing protein</fullName>
    </recommendedName>
</protein>
<dbReference type="InterPro" id="IPR006674">
    <property type="entry name" value="HD_domain"/>
</dbReference>
<organism evidence="2 3">
    <name type="scientific">Butyrivibrio fibrisolvens</name>
    <dbReference type="NCBI Taxonomy" id="831"/>
    <lineage>
        <taxon>Bacteria</taxon>
        <taxon>Bacillati</taxon>
        <taxon>Bacillota</taxon>
        <taxon>Clostridia</taxon>
        <taxon>Lachnospirales</taxon>
        <taxon>Lachnospiraceae</taxon>
        <taxon>Butyrivibrio</taxon>
    </lineage>
</organism>
<keyword evidence="3" id="KW-1185">Reference proteome</keyword>
<dbReference type="Proteomes" id="UP000245488">
    <property type="component" value="Chromosome"/>
</dbReference>
<sequence>MNHIDNKNYTEKINNIKSVNNNEVINNTGKIDYLEKINHIEHISRCQLIYDHPLYQAELVKIAGYESDRIFCRHTFEHFMDVARIAYIMNLEQDYKLSKEIIYAAALLHDIGRARQYEDGTPHDEAGADIADKILSDCGFGDDVRNMIIAAIKSHRGSTHEGEIHESDKDTEHTEYTRNILSAIIYKADKLSRQCFRCNAQKECNWSMEKRNLEINI</sequence>
<dbReference type="CDD" id="cd00077">
    <property type="entry name" value="HDc"/>
    <property type="match status" value="1"/>
</dbReference>
<dbReference type="Pfam" id="PF01966">
    <property type="entry name" value="HD"/>
    <property type="match status" value="1"/>
</dbReference>
<dbReference type="RefSeq" id="WP_110074007.1">
    <property type="nucleotide sequence ID" value="NZ_CM009896.1"/>
</dbReference>
<dbReference type="SMART" id="SM00471">
    <property type="entry name" value="HDc"/>
    <property type="match status" value="1"/>
</dbReference>
<dbReference type="InterPro" id="IPR006675">
    <property type="entry name" value="HDIG_dom"/>
</dbReference>
<feature type="domain" description="HD" evidence="1">
    <location>
        <begin position="75"/>
        <end position="177"/>
    </location>
</feature>
<dbReference type="InterPro" id="IPR003607">
    <property type="entry name" value="HD/PDEase_dom"/>
</dbReference>
<accession>A0A317G867</accession>
<name>A0A317G867_BUTFI</name>
<evidence type="ECO:0000259" key="1">
    <source>
        <dbReference type="PROSITE" id="PS51831"/>
    </source>
</evidence>
<dbReference type="SUPFAM" id="SSF109604">
    <property type="entry name" value="HD-domain/PDEase-like"/>
    <property type="match status" value="1"/>
</dbReference>
<reference evidence="2 3" key="1">
    <citation type="submission" date="2017-09" db="EMBL/GenBank/DDBJ databases">
        <title>High-quality draft genome sequence of Butyrivibrio fibrisolvens INBov1, isolated from cow rumen.</title>
        <authorList>
            <person name="Rodriguez Hernaez J."/>
            <person name="Rivarola M."/>
            <person name="Paniego N."/>
            <person name="Cravero S."/>
            <person name="Ceron Cucchi M."/>
            <person name="Martinez M.C."/>
        </authorList>
    </citation>
    <scope>NUCLEOTIDE SEQUENCE [LARGE SCALE GENOMIC DNA]</scope>
    <source>
        <strain evidence="2 3">INBov1</strain>
    </source>
</reference>
<proteinExistence type="predicted"/>